<accession>A0A5B7HSJ1</accession>
<evidence type="ECO:0000256" key="7">
    <source>
        <dbReference type="ARBA" id="ARBA00023136"/>
    </source>
</evidence>
<organism evidence="8 9">
    <name type="scientific">Portunus trituberculatus</name>
    <name type="common">Swimming crab</name>
    <name type="synonym">Neptunus trituberculatus</name>
    <dbReference type="NCBI Taxonomy" id="210409"/>
    <lineage>
        <taxon>Eukaryota</taxon>
        <taxon>Metazoa</taxon>
        <taxon>Ecdysozoa</taxon>
        <taxon>Arthropoda</taxon>
        <taxon>Crustacea</taxon>
        <taxon>Multicrustacea</taxon>
        <taxon>Malacostraca</taxon>
        <taxon>Eumalacostraca</taxon>
        <taxon>Eucarida</taxon>
        <taxon>Decapoda</taxon>
        <taxon>Pleocyemata</taxon>
        <taxon>Brachyura</taxon>
        <taxon>Eubrachyura</taxon>
        <taxon>Portunoidea</taxon>
        <taxon>Portunidae</taxon>
        <taxon>Portuninae</taxon>
        <taxon>Portunus</taxon>
    </lineage>
</organism>
<dbReference type="Proteomes" id="UP000324222">
    <property type="component" value="Unassembled WGS sequence"/>
</dbReference>
<comment type="caution">
    <text evidence="8">The sequence shown here is derived from an EMBL/GenBank/DDBJ whole genome shotgun (WGS) entry which is preliminary data.</text>
</comment>
<evidence type="ECO:0000256" key="5">
    <source>
        <dbReference type="ARBA" id="ARBA00022989"/>
    </source>
</evidence>
<comment type="subcellular location">
    <subcellularLocation>
        <location evidence="2">Cytoplasm</location>
    </subcellularLocation>
    <subcellularLocation>
        <location evidence="1">Membrane</location>
        <topology evidence="1">Single-pass membrane protein</topology>
    </subcellularLocation>
</comment>
<evidence type="ECO:0000256" key="2">
    <source>
        <dbReference type="ARBA" id="ARBA00004496"/>
    </source>
</evidence>
<evidence type="ECO:0000256" key="3">
    <source>
        <dbReference type="ARBA" id="ARBA00022490"/>
    </source>
</evidence>
<dbReference type="Pfam" id="PF05781">
    <property type="entry name" value="MRVI1"/>
    <property type="match status" value="1"/>
</dbReference>
<dbReference type="GO" id="GO:0005737">
    <property type="term" value="C:cytoplasm"/>
    <property type="evidence" value="ECO:0007669"/>
    <property type="project" value="UniProtKB-SubCell"/>
</dbReference>
<evidence type="ECO:0000313" key="8">
    <source>
        <dbReference type="EMBL" id="MPC75981.1"/>
    </source>
</evidence>
<evidence type="ECO:0000256" key="6">
    <source>
        <dbReference type="ARBA" id="ARBA00023054"/>
    </source>
</evidence>
<proteinExistence type="predicted"/>
<keyword evidence="3" id="KW-0963">Cytoplasm</keyword>
<evidence type="ECO:0000256" key="4">
    <source>
        <dbReference type="ARBA" id="ARBA00022692"/>
    </source>
</evidence>
<dbReference type="EMBL" id="VSRR010042312">
    <property type="protein sequence ID" value="MPC75981.1"/>
    <property type="molecule type" value="Genomic_DNA"/>
</dbReference>
<protein>
    <submittedName>
        <fullName evidence="8">Protein MRVI1</fullName>
    </submittedName>
</protein>
<dbReference type="PANTHER" id="PTHR15352">
    <property type="entry name" value="LYMPHOID-RESTRICTED MEMBRANE PROTEIN, JAW1"/>
    <property type="match status" value="1"/>
</dbReference>
<reference evidence="8 9" key="1">
    <citation type="submission" date="2019-05" db="EMBL/GenBank/DDBJ databases">
        <title>Another draft genome of Portunus trituberculatus and its Hox gene families provides insights of decapod evolution.</title>
        <authorList>
            <person name="Jeong J.-H."/>
            <person name="Song I."/>
            <person name="Kim S."/>
            <person name="Choi T."/>
            <person name="Kim D."/>
            <person name="Ryu S."/>
            <person name="Kim W."/>
        </authorList>
    </citation>
    <scope>NUCLEOTIDE SEQUENCE [LARGE SCALE GENOMIC DNA]</scope>
    <source>
        <tissue evidence="8">Muscle</tissue>
    </source>
</reference>
<dbReference type="GO" id="GO:0016020">
    <property type="term" value="C:membrane"/>
    <property type="evidence" value="ECO:0007669"/>
    <property type="project" value="UniProtKB-SubCell"/>
</dbReference>
<dbReference type="AlphaFoldDB" id="A0A5B7HSJ1"/>
<keyword evidence="4" id="KW-0812">Transmembrane</keyword>
<evidence type="ECO:0000256" key="1">
    <source>
        <dbReference type="ARBA" id="ARBA00004167"/>
    </source>
</evidence>
<gene>
    <name evidence="8" type="primary">Mrvi1</name>
    <name evidence="8" type="ORF">E2C01_070383</name>
</gene>
<name>A0A5B7HSJ1_PORTR</name>
<keyword evidence="9" id="KW-1185">Reference proteome</keyword>
<keyword evidence="7" id="KW-0472">Membrane</keyword>
<evidence type="ECO:0000313" key="9">
    <source>
        <dbReference type="Proteomes" id="UP000324222"/>
    </source>
</evidence>
<dbReference type="PANTHER" id="PTHR15352:SF1">
    <property type="entry name" value="KASH5-LIKE COILED-COIL DOMAIN-CONTAINING PROTEIN"/>
    <property type="match status" value="1"/>
</dbReference>
<sequence>MHVLLSLSLSSNENLSAQEIENKFTQLSLAFKTDRLTLRQRLDLQQRHRDTAESNLENEFKHLRSSVLVRPCPSSHTAPSLPPLVPSLILLFLSSSSLSSSFSLPSSSLPFSCS</sequence>
<keyword evidence="6" id="KW-0175">Coiled coil</keyword>
<keyword evidence="5" id="KW-1133">Transmembrane helix</keyword>
<dbReference type="InterPro" id="IPR008677">
    <property type="entry name" value="MRVI1"/>
</dbReference>